<dbReference type="GO" id="GO:0016788">
    <property type="term" value="F:hydrolase activity, acting on ester bonds"/>
    <property type="evidence" value="ECO:0007669"/>
    <property type="project" value="InterPro"/>
</dbReference>
<feature type="domain" description="VRR-NUC" evidence="4">
    <location>
        <begin position="3"/>
        <end position="103"/>
    </location>
</feature>
<dbReference type="GO" id="GO:0004518">
    <property type="term" value="F:nuclease activity"/>
    <property type="evidence" value="ECO:0007669"/>
    <property type="project" value="UniProtKB-KW"/>
</dbReference>
<evidence type="ECO:0000313" key="6">
    <source>
        <dbReference type="Proteomes" id="UP000240357"/>
    </source>
</evidence>
<dbReference type="InterPro" id="IPR014883">
    <property type="entry name" value="VRR_NUC"/>
</dbReference>
<name>A0A2T2YKQ3_9BACT</name>
<dbReference type="SMART" id="SM00990">
    <property type="entry name" value="VRR_NUC"/>
    <property type="match status" value="1"/>
</dbReference>
<evidence type="ECO:0000259" key="4">
    <source>
        <dbReference type="SMART" id="SM00990"/>
    </source>
</evidence>
<dbReference type="Proteomes" id="UP000240357">
    <property type="component" value="Unassembled WGS sequence"/>
</dbReference>
<comment type="caution">
    <text evidence="5">The sequence shown here is derived from an EMBL/GenBank/DDBJ whole genome shotgun (WGS) entry which is preliminary data.</text>
</comment>
<keyword evidence="6" id="KW-1185">Reference proteome</keyword>
<dbReference type="EMBL" id="PYFT01000001">
    <property type="protein sequence ID" value="PSR56093.1"/>
    <property type="molecule type" value="Genomic_DNA"/>
</dbReference>
<dbReference type="RefSeq" id="WP_106932271.1">
    <property type="nucleotide sequence ID" value="NZ_PYFT01000001.1"/>
</dbReference>
<evidence type="ECO:0000256" key="2">
    <source>
        <dbReference type="ARBA" id="ARBA00022722"/>
    </source>
</evidence>
<comment type="cofactor">
    <cofactor evidence="1">
        <name>Mg(2+)</name>
        <dbReference type="ChEBI" id="CHEBI:18420"/>
    </cofactor>
</comment>
<evidence type="ECO:0000313" key="5">
    <source>
        <dbReference type="EMBL" id="PSR56093.1"/>
    </source>
</evidence>
<proteinExistence type="predicted"/>
<dbReference type="InterPro" id="IPR011856">
    <property type="entry name" value="tRNA_endonuc-like_dom_sf"/>
</dbReference>
<evidence type="ECO:0000256" key="3">
    <source>
        <dbReference type="ARBA" id="ARBA00022801"/>
    </source>
</evidence>
<dbReference type="OrthoDB" id="1272564at2"/>
<gene>
    <name evidence="5" type="ORF">AHMF7605_22605</name>
</gene>
<accession>A0A2T2YKQ3</accession>
<dbReference type="Gene3D" id="3.40.1350.10">
    <property type="match status" value="1"/>
</dbReference>
<dbReference type="GO" id="GO:0003676">
    <property type="term" value="F:nucleic acid binding"/>
    <property type="evidence" value="ECO:0007669"/>
    <property type="project" value="InterPro"/>
</dbReference>
<keyword evidence="3" id="KW-0378">Hydrolase</keyword>
<dbReference type="AlphaFoldDB" id="A0A2T2YKQ3"/>
<protein>
    <submittedName>
        <fullName evidence="5">VRR-NUC domain-containing protein</fullName>
    </submittedName>
</protein>
<keyword evidence="2" id="KW-0540">Nuclease</keyword>
<sequence length="120" mass="13797">MQTKQSEIQLQASVFQRLWNEYPQTRYSFFAVPNGGTRNSIEAMQLKASGLVPGVADTILLWQGKGYAAEFKTLTGKLREAQIKFREQCEKQGIPYTVIRTEQEFWNWILPIINPLEQAS</sequence>
<dbReference type="Pfam" id="PF08774">
    <property type="entry name" value="VRR_NUC"/>
    <property type="match status" value="1"/>
</dbReference>
<organism evidence="5 6">
    <name type="scientific">Adhaeribacter arboris</name>
    <dbReference type="NCBI Taxonomy" id="2072846"/>
    <lineage>
        <taxon>Bacteria</taxon>
        <taxon>Pseudomonadati</taxon>
        <taxon>Bacteroidota</taxon>
        <taxon>Cytophagia</taxon>
        <taxon>Cytophagales</taxon>
        <taxon>Hymenobacteraceae</taxon>
        <taxon>Adhaeribacter</taxon>
    </lineage>
</organism>
<evidence type="ECO:0000256" key="1">
    <source>
        <dbReference type="ARBA" id="ARBA00001946"/>
    </source>
</evidence>
<reference evidence="5 6" key="1">
    <citation type="submission" date="2018-03" db="EMBL/GenBank/DDBJ databases">
        <title>Adhaeribacter sp. HMF7605 Genome sequencing and assembly.</title>
        <authorList>
            <person name="Kang H."/>
            <person name="Kang J."/>
            <person name="Cha I."/>
            <person name="Kim H."/>
            <person name="Joh K."/>
        </authorList>
    </citation>
    <scope>NUCLEOTIDE SEQUENCE [LARGE SCALE GENOMIC DNA]</scope>
    <source>
        <strain evidence="5 6">HMF7605</strain>
    </source>
</reference>